<dbReference type="EMBL" id="NNRN01000039">
    <property type="protein sequence ID" value="OYR31321.1"/>
    <property type="molecule type" value="Genomic_DNA"/>
</dbReference>
<evidence type="ECO:0000313" key="2">
    <source>
        <dbReference type="Proteomes" id="UP000216363"/>
    </source>
</evidence>
<dbReference type="RefSeq" id="WP_012092667.1">
    <property type="nucleotide sequence ID" value="NZ_JBHEEP010000015.1"/>
</dbReference>
<accession>A0A256GXR4</accession>
<dbReference type="Proteomes" id="UP000216363">
    <property type="component" value="Unassembled WGS sequence"/>
</dbReference>
<dbReference type="AlphaFoldDB" id="A0A256GXR4"/>
<reference evidence="1 2" key="1">
    <citation type="submission" date="2017-07" db="EMBL/GenBank/DDBJ databases">
        <title>Draft genome of Ochrobactrum lupini type strain LUP21.</title>
        <authorList>
            <person name="Krzyzanowska D.M."/>
            <person name="Jafra S."/>
        </authorList>
    </citation>
    <scope>NUCLEOTIDE SEQUENCE [LARGE SCALE GENOMIC DNA]</scope>
    <source>
        <strain evidence="1 2">LUP21</strain>
    </source>
</reference>
<proteinExistence type="predicted"/>
<protein>
    <submittedName>
        <fullName evidence="1">Uncharacterized protein</fullName>
    </submittedName>
</protein>
<name>A0A256GXR4_9HYPH</name>
<sequence>MKDQAKNRSSVDKLFGSLIAEGYVYADDAADLDDGADIRIRLGFLQTLMLATRSKVAA</sequence>
<organism evidence="1 2">
    <name type="scientific">Brucella lupini</name>
    <dbReference type="NCBI Taxonomy" id="255457"/>
    <lineage>
        <taxon>Bacteria</taxon>
        <taxon>Pseudomonadati</taxon>
        <taxon>Pseudomonadota</taxon>
        <taxon>Alphaproteobacteria</taxon>
        <taxon>Hyphomicrobiales</taxon>
        <taxon>Brucellaceae</taxon>
        <taxon>Brucella/Ochrobactrum group</taxon>
        <taxon>Brucella</taxon>
    </lineage>
</organism>
<gene>
    <name evidence="1" type="ORF">CES86_1271</name>
</gene>
<evidence type="ECO:0000313" key="1">
    <source>
        <dbReference type="EMBL" id="OYR31321.1"/>
    </source>
</evidence>
<comment type="caution">
    <text evidence="1">The sequence shown here is derived from an EMBL/GenBank/DDBJ whole genome shotgun (WGS) entry which is preliminary data.</text>
</comment>